<name>A0A6C1B3E8_9RHOO</name>
<evidence type="ECO:0000313" key="27">
    <source>
        <dbReference type="Proteomes" id="UP000501991"/>
    </source>
</evidence>
<comment type="pathway">
    <text evidence="3">Cofactor biosynthesis; tetrahydrofolate biosynthesis; 7,8-dihydrofolate from 2-amino-4-hydroxy-6-hydroxymethyl-7,8-dihydropteridine diphosphate and 4-aminobenzoate: step 2/2.</text>
</comment>
<evidence type="ECO:0000256" key="8">
    <source>
        <dbReference type="ARBA" id="ARBA00013025"/>
    </source>
</evidence>
<dbReference type="Gene3D" id="3.40.1190.10">
    <property type="entry name" value="Mur-like, catalytic domain"/>
    <property type="match status" value="1"/>
</dbReference>
<evidence type="ECO:0000256" key="12">
    <source>
        <dbReference type="ARBA" id="ARBA00022741"/>
    </source>
</evidence>
<evidence type="ECO:0000256" key="16">
    <source>
        <dbReference type="ARBA" id="ARBA00030048"/>
    </source>
</evidence>
<evidence type="ECO:0000256" key="1">
    <source>
        <dbReference type="ARBA" id="ARBA00001946"/>
    </source>
</evidence>
<evidence type="ECO:0000256" key="22">
    <source>
        <dbReference type="ARBA" id="ARBA00049161"/>
    </source>
</evidence>
<evidence type="ECO:0000256" key="10">
    <source>
        <dbReference type="ARBA" id="ARBA00022598"/>
    </source>
</evidence>
<dbReference type="InterPro" id="IPR004101">
    <property type="entry name" value="Mur_ligase_C"/>
</dbReference>
<dbReference type="PANTHER" id="PTHR11136:SF0">
    <property type="entry name" value="DIHYDROFOLATE SYNTHETASE-RELATED"/>
    <property type="match status" value="1"/>
</dbReference>
<dbReference type="InterPro" id="IPR001645">
    <property type="entry name" value="Folylpolyglutamate_synth"/>
</dbReference>
<dbReference type="EC" id="6.3.2.12" evidence="7"/>
<accession>A0A6C1B3E8</accession>
<evidence type="ECO:0000259" key="25">
    <source>
        <dbReference type="Pfam" id="PF08245"/>
    </source>
</evidence>
<dbReference type="GO" id="GO:0046654">
    <property type="term" value="P:tetrahydrofolate biosynthetic process"/>
    <property type="evidence" value="ECO:0007669"/>
    <property type="project" value="UniProtKB-UniPathway"/>
</dbReference>
<keyword evidence="13 23" id="KW-0067">ATP-binding</keyword>
<evidence type="ECO:0000256" key="17">
    <source>
        <dbReference type="ARBA" id="ARBA00030592"/>
    </source>
</evidence>
<feature type="domain" description="Mur ligase C-terminal" evidence="24">
    <location>
        <begin position="290"/>
        <end position="411"/>
    </location>
</feature>
<dbReference type="RefSeq" id="WP_173765595.1">
    <property type="nucleotide sequence ID" value="NZ_CP048836.1"/>
</dbReference>
<evidence type="ECO:0000256" key="15">
    <source>
        <dbReference type="ARBA" id="ARBA00022909"/>
    </source>
</evidence>
<dbReference type="NCBIfam" id="TIGR01499">
    <property type="entry name" value="folC"/>
    <property type="match status" value="1"/>
</dbReference>
<comment type="similarity">
    <text evidence="5 23">Belongs to the folylpolyglutamate synthase family.</text>
</comment>
<dbReference type="PIRSF" id="PIRSF001563">
    <property type="entry name" value="Folylpolyglu_synth"/>
    <property type="match status" value="1"/>
</dbReference>
<evidence type="ECO:0000256" key="18">
    <source>
        <dbReference type="ARBA" id="ARBA00032510"/>
    </source>
</evidence>
<dbReference type="PANTHER" id="PTHR11136">
    <property type="entry name" value="FOLYLPOLYGLUTAMATE SYNTHASE-RELATED"/>
    <property type="match status" value="1"/>
</dbReference>
<dbReference type="InterPro" id="IPR036565">
    <property type="entry name" value="Mur-like_cat_sf"/>
</dbReference>
<dbReference type="GO" id="GO:0008841">
    <property type="term" value="F:dihydrofolate synthase activity"/>
    <property type="evidence" value="ECO:0007669"/>
    <property type="project" value="UniProtKB-EC"/>
</dbReference>
<keyword evidence="10 23" id="KW-0436">Ligase</keyword>
<evidence type="ECO:0000256" key="3">
    <source>
        <dbReference type="ARBA" id="ARBA00004799"/>
    </source>
</evidence>
<evidence type="ECO:0000256" key="4">
    <source>
        <dbReference type="ARBA" id="ARBA00005150"/>
    </source>
</evidence>
<evidence type="ECO:0000256" key="7">
    <source>
        <dbReference type="ARBA" id="ARBA00013023"/>
    </source>
</evidence>
<dbReference type="Gene3D" id="3.90.190.20">
    <property type="entry name" value="Mur ligase, C-terminal domain"/>
    <property type="match status" value="1"/>
</dbReference>
<dbReference type="Proteomes" id="UP000501991">
    <property type="component" value="Chromosome"/>
</dbReference>
<dbReference type="Pfam" id="PF08245">
    <property type="entry name" value="Mur_ligase_M"/>
    <property type="match status" value="1"/>
</dbReference>
<dbReference type="KEGG" id="azq:G3580_11365"/>
<comment type="function">
    <text evidence="2">Functions in two distinct reactions of the de novo folate biosynthetic pathway. Catalyzes the addition of a glutamate residue to dihydropteroate (7,8-dihydropteroate or H2Pte) to form dihydrofolate (7,8-dihydrofolate monoglutamate or H2Pte-Glu). Also catalyzes successive additions of L-glutamate to tetrahydrofolate or 10-formyltetrahydrofolate or 5,10-methylenetetrahydrofolate, leading to folylpolyglutamate derivatives.</text>
</comment>
<keyword evidence="15" id="KW-0289">Folate biosynthesis</keyword>
<dbReference type="GO" id="GO:0005737">
    <property type="term" value="C:cytoplasm"/>
    <property type="evidence" value="ECO:0007669"/>
    <property type="project" value="TreeGrafter"/>
</dbReference>
<keyword evidence="14" id="KW-0460">Magnesium</keyword>
<evidence type="ECO:0000256" key="19">
    <source>
        <dbReference type="ARBA" id="ARBA00047493"/>
    </source>
</evidence>
<comment type="catalytic activity">
    <reaction evidence="21">
        <text>(6R)-5,10-methylenetetrahydrofolyl-(gamma-L-Glu)(n) + L-glutamate + ATP = (6R)-5,10-methylenetetrahydrofolyl-(gamma-L-Glu)(n+1) + ADP + phosphate + H(+)</text>
        <dbReference type="Rhea" id="RHEA:51912"/>
        <dbReference type="Rhea" id="RHEA-COMP:13257"/>
        <dbReference type="Rhea" id="RHEA-COMP:13258"/>
        <dbReference type="ChEBI" id="CHEBI:15378"/>
        <dbReference type="ChEBI" id="CHEBI:29985"/>
        <dbReference type="ChEBI" id="CHEBI:30616"/>
        <dbReference type="ChEBI" id="CHEBI:43474"/>
        <dbReference type="ChEBI" id="CHEBI:136572"/>
        <dbReference type="ChEBI" id="CHEBI:456216"/>
        <dbReference type="EC" id="6.3.2.17"/>
    </reaction>
</comment>
<dbReference type="EMBL" id="CP048836">
    <property type="protein sequence ID" value="QID18182.1"/>
    <property type="molecule type" value="Genomic_DNA"/>
</dbReference>
<dbReference type="GO" id="GO:0004326">
    <property type="term" value="F:tetrahydrofolylpolyglutamate synthase activity"/>
    <property type="evidence" value="ECO:0007669"/>
    <property type="project" value="UniProtKB-EC"/>
</dbReference>
<evidence type="ECO:0000256" key="14">
    <source>
        <dbReference type="ARBA" id="ARBA00022842"/>
    </source>
</evidence>
<dbReference type="SUPFAM" id="SSF53623">
    <property type="entry name" value="MurD-like peptide ligases, catalytic domain"/>
    <property type="match status" value="1"/>
</dbReference>
<reference evidence="26 27" key="1">
    <citation type="submission" date="2020-02" db="EMBL/GenBank/DDBJ databases">
        <title>Nitrogenibacter mangrovi gen. nov., sp. nov. isolated from mangrove sediment, a denitrifying betaproteobacterium.</title>
        <authorList>
            <person name="Liao H."/>
            <person name="Tian Y."/>
        </authorList>
    </citation>
    <scope>NUCLEOTIDE SEQUENCE [LARGE SCALE GENOMIC DNA]</scope>
    <source>
        <strain evidence="26 27">M9-3-2</strain>
    </source>
</reference>
<dbReference type="Pfam" id="PF02875">
    <property type="entry name" value="Mur_ligase_C"/>
    <property type="match status" value="1"/>
</dbReference>
<evidence type="ECO:0000256" key="13">
    <source>
        <dbReference type="ARBA" id="ARBA00022840"/>
    </source>
</evidence>
<dbReference type="UniPathway" id="UPA00077">
    <property type="reaction ID" value="UER00157"/>
</dbReference>
<protein>
    <recommendedName>
        <fullName evidence="9">Dihydrofolate synthase/folylpolyglutamate synthase</fullName>
        <ecNumber evidence="7">6.3.2.12</ecNumber>
        <ecNumber evidence="8">6.3.2.17</ecNumber>
    </recommendedName>
    <alternativeName>
        <fullName evidence="18">Folylpoly-gamma-glutamate synthetase-dihydrofolate synthetase</fullName>
    </alternativeName>
    <alternativeName>
        <fullName evidence="16">Folylpolyglutamate synthetase</fullName>
    </alternativeName>
    <alternativeName>
        <fullName evidence="17">Tetrahydrofolylpolyglutamate synthase</fullName>
    </alternativeName>
</protein>
<comment type="cofactor">
    <cofactor evidence="1">
        <name>Mg(2+)</name>
        <dbReference type="ChEBI" id="CHEBI:18420"/>
    </cofactor>
</comment>
<feature type="domain" description="Mur ligase central" evidence="25">
    <location>
        <begin position="50"/>
        <end position="192"/>
    </location>
</feature>
<keyword evidence="12 23" id="KW-0547">Nucleotide-binding</keyword>
<gene>
    <name evidence="26" type="primary">folC</name>
    <name evidence="26" type="ORF">G3580_11365</name>
</gene>
<dbReference type="GO" id="GO:0005524">
    <property type="term" value="F:ATP binding"/>
    <property type="evidence" value="ECO:0007669"/>
    <property type="project" value="UniProtKB-KW"/>
</dbReference>
<keyword evidence="27" id="KW-1185">Reference proteome</keyword>
<comment type="catalytic activity">
    <reaction evidence="22">
        <text>7,8-dihydropteroate + L-glutamate + ATP = 7,8-dihydrofolate + ADP + phosphate + H(+)</text>
        <dbReference type="Rhea" id="RHEA:23584"/>
        <dbReference type="ChEBI" id="CHEBI:15378"/>
        <dbReference type="ChEBI" id="CHEBI:17839"/>
        <dbReference type="ChEBI" id="CHEBI:29985"/>
        <dbReference type="ChEBI" id="CHEBI:30616"/>
        <dbReference type="ChEBI" id="CHEBI:43474"/>
        <dbReference type="ChEBI" id="CHEBI:57451"/>
        <dbReference type="ChEBI" id="CHEBI:456216"/>
        <dbReference type="EC" id="6.3.2.12"/>
    </reaction>
</comment>
<dbReference type="InterPro" id="IPR013221">
    <property type="entry name" value="Mur_ligase_cen"/>
</dbReference>
<evidence type="ECO:0000259" key="24">
    <source>
        <dbReference type="Pfam" id="PF02875"/>
    </source>
</evidence>
<organism evidence="26 27">
    <name type="scientific">Nitrogeniibacter mangrovi</name>
    <dbReference type="NCBI Taxonomy" id="2016596"/>
    <lineage>
        <taxon>Bacteria</taxon>
        <taxon>Pseudomonadati</taxon>
        <taxon>Pseudomonadota</taxon>
        <taxon>Betaproteobacteria</taxon>
        <taxon>Rhodocyclales</taxon>
        <taxon>Zoogloeaceae</taxon>
        <taxon>Nitrogeniibacter</taxon>
    </lineage>
</organism>
<dbReference type="InterPro" id="IPR036615">
    <property type="entry name" value="Mur_ligase_C_dom_sf"/>
</dbReference>
<evidence type="ECO:0000256" key="9">
    <source>
        <dbReference type="ARBA" id="ARBA00019357"/>
    </source>
</evidence>
<dbReference type="EC" id="6.3.2.17" evidence="8"/>
<evidence type="ECO:0000256" key="11">
    <source>
        <dbReference type="ARBA" id="ARBA00022723"/>
    </source>
</evidence>
<evidence type="ECO:0000256" key="6">
    <source>
        <dbReference type="ARBA" id="ARBA00011245"/>
    </source>
</evidence>
<dbReference type="NCBIfam" id="NF008101">
    <property type="entry name" value="PRK10846.1"/>
    <property type="match status" value="1"/>
</dbReference>
<evidence type="ECO:0000256" key="5">
    <source>
        <dbReference type="ARBA" id="ARBA00008276"/>
    </source>
</evidence>
<proteinExistence type="inferred from homology"/>
<evidence type="ECO:0000256" key="21">
    <source>
        <dbReference type="ARBA" id="ARBA00049035"/>
    </source>
</evidence>
<dbReference type="AlphaFoldDB" id="A0A6C1B3E8"/>
<comment type="catalytic activity">
    <reaction evidence="20">
        <text>10-formyltetrahydrofolyl-(gamma-L-Glu)(n) + L-glutamate + ATP = 10-formyltetrahydrofolyl-(gamma-L-Glu)(n+1) + ADP + phosphate + H(+)</text>
        <dbReference type="Rhea" id="RHEA:51904"/>
        <dbReference type="Rhea" id="RHEA-COMP:13088"/>
        <dbReference type="Rhea" id="RHEA-COMP:14300"/>
        <dbReference type="ChEBI" id="CHEBI:15378"/>
        <dbReference type="ChEBI" id="CHEBI:29985"/>
        <dbReference type="ChEBI" id="CHEBI:30616"/>
        <dbReference type="ChEBI" id="CHEBI:43474"/>
        <dbReference type="ChEBI" id="CHEBI:134413"/>
        <dbReference type="ChEBI" id="CHEBI:456216"/>
        <dbReference type="EC" id="6.3.2.17"/>
    </reaction>
</comment>
<comment type="catalytic activity">
    <reaction evidence="19">
        <text>(6S)-5,6,7,8-tetrahydrofolyl-(gamma-L-Glu)(n) + L-glutamate + ATP = (6S)-5,6,7,8-tetrahydrofolyl-(gamma-L-Glu)(n+1) + ADP + phosphate + H(+)</text>
        <dbReference type="Rhea" id="RHEA:10580"/>
        <dbReference type="Rhea" id="RHEA-COMP:14738"/>
        <dbReference type="Rhea" id="RHEA-COMP:14740"/>
        <dbReference type="ChEBI" id="CHEBI:15378"/>
        <dbReference type="ChEBI" id="CHEBI:29985"/>
        <dbReference type="ChEBI" id="CHEBI:30616"/>
        <dbReference type="ChEBI" id="CHEBI:43474"/>
        <dbReference type="ChEBI" id="CHEBI:141005"/>
        <dbReference type="ChEBI" id="CHEBI:456216"/>
        <dbReference type="EC" id="6.3.2.17"/>
    </reaction>
</comment>
<evidence type="ECO:0000256" key="2">
    <source>
        <dbReference type="ARBA" id="ARBA00002714"/>
    </source>
</evidence>
<dbReference type="GO" id="GO:0046656">
    <property type="term" value="P:folic acid biosynthetic process"/>
    <property type="evidence" value="ECO:0007669"/>
    <property type="project" value="UniProtKB-KW"/>
</dbReference>
<evidence type="ECO:0000256" key="23">
    <source>
        <dbReference type="PIRNR" id="PIRNR001563"/>
    </source>
</evidence>
<dbReference type="FunFam" id="3.40.1190.10:FF:000004">
    <property type="entry name" value="Dihydrofolate synthase/folylpolyglutamate synthase"/>
    <property type="match status" value="1"/>
</dbReference>
<comment type="pathway">
    <text evidence="4">Cofactor biosynthesis; tetrahydrofolylpolyglutamate biosynthesis.</text>
</comment>
<comment type="subunit">
    <text evidence="6">Monomer.</text>
</comment>
<sequence>MPDTAPPQDLAGWLALIEARHGQRIELGLERVATVRDALSVGSDAVIITVAGTNGKGSTCAMLEAVLLAAGYRVGLYSSPHLLRFNERVRIDGREVDDERLADAFARVETARGRTHLTYFEHGTLAAWVCFAQAELDVIVLEVGLGGRLDATNIFDADCAILTSIAMDHMDYLGETREDIGREKAGIFRADKPAICADPMPTQSVFDAAEAIGARLLVSGRDFGFSGDRTQWAYWGPGVKRGGLAYPALRGANQLLNAAAVITALEAIRERLPVSMQAIRQGMMLVELPGRFQTLPGQPAIVLDVAHNPQAVGVLAENLANMGYYPETWAVVGMFADKAVEAAVERLAGRVDHWLVAGLPAPRGLSADALATRLTGLGLSVEGVFDTPADAYRAARARVDDSDRIVVFGSFLTVADVMTAIREER</sequence>
<dbReference type="SUPFAM" id="SSF53244">
    <property type="entry name" value="MurD-like peptide ligases, peptide-binding domain"/>
    <property type="match status" value="1"/>
</dbReference>
<evidence type="ECO:0000256" key="20">
    <source>
        <dbReference type="ARBA" id="ARBA00047808"/>
    </source>
</evidence>
<dbReference type="GO" id="GO:0046872">
    <property type="term" value="F:metal ion binding"/>
    <property type="evidence" value="ECO:0007669"/>
    <property type="project" value="UniProtKB-KW"/>
</dbReference>
<keyword evidence="11" id="KW-0479">Metal-binding</keyword>
<evidence type="ECO:0000313" key="26">
    <source>
        <dbReference type="EMBL" id="QID18182.1"/>
    </source>
</evidence>